<dbReference type="EMBL" id="LN853816">
    <property type="protein sequence ID" value="CRY96743.1"/>
    <property type="molecule type" value="Genomic_DNA"/>
</dbReference>
<reference evidence="1" key="2">
    <citation type="submission" date="2015-07" db="EMBL/GenBank/DDBJ databases">
        <title>Plasmids, circular viruses and viroids from rat gut.</title>
        <authorList>
            <person name="Jorgensen T.J."/>
            <person name="Hansen M.A."/>
            <person name="Xu Z."/>
            <person name="Tabak M.A."/>
            <person name="Sorensen S.J."/>
            <person name="Hansen L.H."/>
        </authorList>
    </citation>
    <scope>NUCLEOTIDE SEQUENCE</scope>
    <source>
        <strain evidence="1">RGFK1244</strain>
    </source>
</reference>
<evidence type="ECO:0000313" key="1">
    <source>
        <dbReference type="EMBL" id="CRY96743.1"/>
    </source>
</evidence>
<protein>
    <submittedName>
        <fullName evidence="1">Uncharacterized protein</fullName>
    </submittedName>
</protein>
<organism evidence="1">
    <name type="scientific">uncultured prokaryote</name>
    <dbReference type="NCBI Taxonomy" id="198431"/>
    <lineage>
        <taxon>unclassified sequences</taxon>
        <taxon>environmental samples</taxon>
    </lineage>
</organism>
<sequence>MMDAPETVMVHLECKKCTMTATCVNTWAAHDLWAKHMDTHDDVTAYHTWSWIAVQLPFMPSE</sequence>
<name>A0A0H5Q4C4_9ZZZZ</name>
<reference evidence="1" key="1">
    <citation type="submission" date="2015-06" db="EMBL/GenBank/DDBJ databases">
        <authorList>
            <person name="Joergensen T."/>
        </authorList>
    </citation>
    <scope>NUCLEOTIDE SEQUENCE</scope>
    <source>
        <strain evidence="1">RGFK1244</strain>
    </source>
</reference>
<proteinExistence type="predicted"/>
<accession>A0A0H5Q4C4</accession>
<dbReference type="AlphaFoldDB" id="A0A0H5Q4C4"/>